<sequence>MGYIWHTHVSLLILLVVTSSPSQVNSDSTFNDRFEYSQILSRVAAAHLAQEGVVKEHMVKMAGWDQTLSTGKGTFLDQGGAILAWAKRNDTVSEGCTNAIGLLMNALVAQELWAVEFLDAVGKPASGILQFDLVWPGQYDQCVNISARVNDTDHNKMVDVMGKYYRLEIRLPMKLPPIIFVETPLLAIYLKDLTYGICVPSQCSKSDVISVSAAANAALSPFLPDALKNATIQGIDAPHPAVFEARPETIAALVLGSILAFFLVIGTLYDLLIHQPSLKEDASLSTVTEQRSQVNTNPQDLNATLISYSDSTESELLSDGKGIITVTIRHKFRSYATLGKFLMGFSMYTNGYKILGTETNPSQIKAVNGIRVLSLSWVILGHTYYFTVSLSKNLVVATDWASRWTFQAVLSALFSVDSFFLLSGMLVSFLTLKEMQKKNGKINWLMYYFHRFWSPTPAYMLVLVTYIGLFHYWGDGPFWPQHAPGYDVCIKYWWRNLLYIQNFFPVTEQCIGWSWYLANDMQFFIITPLILIPLYRYDLPLLT</sequence>
<keyword evidence="1" id="KW-0812">Transmembrane</keyword>
<gene>
    <name evidence="4" type="ORF">KP79_PYT03693</name>
</gene>
<keyword evidence="1" id="KW-1133">Transmembrane helix</keyword>
<evidence type="ECO:0000259" key="3">
    <source>
        <dbReference type="SMART" id="SM00703"/>
    </source>
</evidence>
<dbReference type="InterPro" id="IPR006621">
    <property type="entry name" value="Nose-resist-to-fluoxetine_N"/>
</dbReference>
<evidence type="ECO:0000256" key="1">
    <source>
        <dbReference type="SAM" id="Phobius"/>
    </source>
</evidence>
<organism evidence="4 5">
    <name type="scientific">Mizuhopecten yessoensis</name>
    <name type="common">Japanese scallop</name>
    <name type="synonym">Patinopecten yessoensis</name>
    <dbReference type="NCBI Taxonomy" id="6573"/>
    <lineage>
        <taxon>Eukaryota</taxon>
        <taxon>Metazoa</taxon>
        <taxon>Spiralia</taxon>
        <taxon>Lophotrochozoa</taxon>
        <taxon>Mollusca</taxon>
        <taxon>Bivalvia</taxon>
        <taxon>Autobranchia</taxon>
        <taxon>Pteriomorphia</taxon>
        <taxon>Pectinida</taxon>
        <taxon>Pectinoidea</taxon>
        <taxon>Pectinidae</taxon>
        <taxon>Mizuhopecten</taxon>
    </lineage>
</organism>
<keyword evidence="2" id="KW-0732">Signal</keyword>
<feature type="domain" description="Nose resistant-to-fluoxetine protein N-terminal" evidence="3">
    <location>
        <begin position="93"/>
        <end position="231"/>
    </location>
</feature>
<feature type="transmembrane region" description="Helical" evidence="1">
    <location>
        <begin position="513"/>
        <end position="535"/>
    </location>
</feature>
<evidence type="ECO:0000313" key="4">
    <source>
        <dbReference type="EMBL" id="OWF39479.1"/>
    </source>
</evidence>
<dbReference type="EMBL" id="NEDP02005524">
    <property type="protein sequence ID" value="OWF39479.1"/>
    <property type="molecule type" value="Genomic_DNA"/>
</dbReference>
<feature type="transmembrane region" description="Helical" evidence="1">
    <location>
        <begin position="452"/>
        <end position="473"/>
    </location>
</feature>
<feature type="transmembrane region" description="Helical" evidence="1">
    <location>
        <begin position="250"/>
        <end position="272"/>
    </location>
</feature>
<dbReference type="PANTHER" id="PTHR11161">
    <property type="entry name" value="O-ACYLTRANSFERASE"/>
    <property type="match status" value="1"/>
</dbReference>
<dbReference type="GO" id="GO:0016747">
    <property type="term" value="F:acyltransferase activity, transferring groups other than amino-acyl groups"/>
    <property type="evidence" value="ECO:0007669"/>
    <property type="project" value="InterPro"/>
</dbReference>
<dbReference type="Proteomes" id="UP000242188">
    <property type="component" value="Unassembled WGS sequence"/>
</dbReference>
<dbReference type="PANTHER" id="PTHR11161:SF0">
    <property type="entry name" value="O-ACYLTRANSFERASE LIKE PROTEIN"/>
    <property type="match status" value="1"/>
</dbReference>
<dbReference type="Pfam" id="PF20146">
    <property type="entry name" value="NRF"/>
    <property type="match status" value="1"/>
</dbReference>
<dbReference type="InterPro" id="IPR052728">
    <property type="entry name" value="O2_lipid_transport_reg"/>
</dbReference>
<feature type="transmembrane region" description="Helical" evidence="1">
    <location>
        <begin position="408"/>
        <end position="432"/>
    </location>
</feature>
<feature type="signal peptide" evidence="2">
    <location>
        <begin position="1"/>
        <end position="26"/>
    </location>
</feature>
<proteinExistence type="predicted"/>
<feature type="chain" id="PRO_5012781176" evidence="2">
    <location>
        <begin position="27"/>
        <end position="543"/>
    </location>
</feature>
<accession>A0A210PSL2</accession>
<dbReference type="InterPro" id="IPR002656">
    <property type="entry name" value="Acyl_transf_3_dom"/>
</dbReference>
<dbReference type="AlphaFoldDB" id="A0A210PSL2"/>
<reference evidence="4 5" key="1">
    <citation type="journal article" date="2017" name="Nat. Ecol. Evol.">
        <title>Scallop genome provides insights into evolution of bilaterian karyotype and development.</title>
        <authorList>
            <person name="Wang S."/>
            <person name="Zhang J."/>
            <person name="Jiao W."/>
            <person name="Li J."/>
            <person name="Xun X."/>
            <person name="Sun Y."/>
            <person name="Guo X."/>
            <person name="Huan P."/>
            <person name="Dong B."/>
            <person name="Zhang L."/>
            <person name="Hu X."/>
            <person name="Sun X."/>
            <person name="Wang J."/>
            <person name="Zhao C."/>
            <person name="Wang Y."/>
            <person name="Wang D."/>
            <person name="Huang X."/>
            <person name="Wang R."/>
            <person name="Lv J."/>
            <person name="Li Y."/>
            <person name="Zhang Z."/>
            <person name="Liu B."/>
            <person name="Lu W."/>
            <person name="Hui Y."/>
            <person name="Liang J."/>
            <person name="Zhou Z."/>
            <person name="Hou R."/>
            <person name="Li X."/>
            <person name="Liu Y."/>
            <person name="Li H."/>
            <person name="Ning X."/>
            <person name="Lin Y."/>
            <person name="Zhao L."/>
            <person name="Xing Q."/>
            <person name="Dou J."/>
            <person name="Li Y."/>
            <person name="Mao J."/>
            <person name="Guo H."/>
            <person name="Dou H."/>
            <person name="Li T."/>
            <person name="Mu C."/>
            <person name="Jiang W."/>
            <person name="Fu Q."/>
            <person name="Fu X."/>
            <person name="Miao Y."/>
            <person name="Liu J."/>
            <person name="Yu Q."/>
            <person name="Li R."/>
            <person name="Liao H."/>
            <person name="Li X."/>
            <person name="Kong Y."/>
            <person name="Jiang Z."/>
            <person name="Chourrout D."/>
            <person name="Li R."/>
            <person name="Bao Z."/>
        </authorList>
    </citation>
    <scope>NUCLEOTIDE SEQUENCE [LARGE SCALE GENOMIC DNA]</scope>
    <source>
        <strain evidence="4 5">PY_sf001</strain>
    </source>
</reference>
<evidence type="ECO:0000256" key="2">
    <source>
        <dbReference type="SAM" id="SignalP"/>
    </source>
</evidence>
<protein>
    <submittedName>
        <fullName evidence="4">Nose resistant to fluoxetine protein 6</fullName>
    </submittedName>
</protein>
<keyword evidence="1" id="KW-0472">Membrane</keyword>
<comment type="caution">
    <text evidence="4">The sequence shown here is derived from an EMBL/GenBank/DDBJ whole genome shotgun (WGS) entry which is preliminary data.</text>
</comment>
<keyword evidence="5" id="KW-1185">Reference proteome</keyword>
<dbReference type="SMART" id="SM00703">
    <property type="entry name" value="NRF"/>
    <property type="match status" value="1"/>
</dbReference>
<evidence type="ECO:0000313" key="5">
    <source>
        <dbReference type="Proteomes" id="UP000242188"/>
    </source>
</evidence>
<dbReference type="Pfam" id="PF01757">
    <property type="entry name" value="Acyl_transf_3"/>
    <property type="match status" value="1"/>
</dbReference>
<feature type="transmembrane region" description="Helical" evidence="1">
    <location>
        <begin position="370"/>
        <end position="388"/>
    </location>
</feature>
<dbReference type="OrthoDB" id="207378at2759"/>
<name>A0A210PSL2_MIZYE</name>